<feature type="transmembrane region" description="Helical" evidence="1">
    <location>
        <begin position="402"/>
        <end position="429"/>
    </location>
</feature>
<proteinExistence type="predicted"/>
<dbReference type="EMBL" id="JBEPSJ010000001">
    <property type="protein sequence ID" value="MET4581489.1"/>
    <property type="molecule type" value="Genomic_DNA"/>
</dbReference>
<feature type="transmembrane region" description="Helical" evidence="1">
    <location>
        <begin position="480"/>
        <end position="501"/>
    </location>
</feature>
<evidence type="ECO:0000313" key="3">
    <source>
        <dbReference type="Proteomes" id="UP001549257"/>
    </source>
</evidence>
<keyword evidence="1" id="KW-1133">Transmembrane helix</keyword>
<feature type="transmembrane region" description="Helical" evidence="1">
    <location>
        <begin position="127"/>
        <end position="152"/>
    </location>
</feature>
<feature type="transmembrane region" description="Helical" evidence="1">
    <location>
        <begin position="164"/>
        <end position="183"/>
    </location>
</feature>
<keyword evidence="3" id="KW-1185">Reference proteome</keyword>
<feature type="transmembrane region" description="Helical" evidence="1">
    <location>
        <begin position="303"/>
        <end position="322"/>
    </location>
</feature>
<dbReference type="RefSeq" id="WP_354023657.1">
    <property type="nucleotide sequence ID" value="NZ_JBEPSJ010000001.1"/>
</dbReference>
<dbReference type="Proteomes" id="UP001549257">
    <property type="component" value="Unassembled WGS sequence"/>
</dbReference>
<sequence length="564" mass="59469">MDRILISLKFTLLRNSSKGLRIVGWVVGAALVAATWLSAAIASGDQVRGSVLTLTFAGWVVGAAIGPVLMSGSGALRPDYFALLPIDRRALGRGLLVSTFVGIGSAYVLLAFASAAVHALLLDPASLVIVVVGAPLTWVFAITISRLVYGLLGAAMRSKIGVEIAGIQFGLMFAAIFTGWMVVQAAVESIPALVRDGLPAGPITAVLDAFPSSWPVLAVERAALGDWTGAALLLAGLAAVDALLVLATIAALTPRENVVARRRSGHRRSARLVDGGGLLPATQLGAVIGKEYRQWTRDPWRSLEVRSGVWTGIAIGFFALVSGDYSELAAFSGLIVAFMMSLAALNLYGQDGSAVWQTIVGQDATTIRSDVRGRQWAVVLVFLPHALLITVLFILITQHFWVVPAVVAALPALFGVGSGAALITSAVGVSPGVDPRRRVGPNDANGNVSLHVWVVMILTAIGVIPTAVVVVWALVAPSAAVSVVAVAVGVLNGWLVAWLYGRIAIGYLADRMPDVYSRIRYGQVFRGQKTGVLDWLATTTLKGEQQMLARRQKERQDTISARAK</sequence>
<feature type="transmembrane region" description="Helical" evidence="1">
    <location>
        <begin position="450"/>
        <end position="474"/>
    </location>
</feature>
<protein>
    <submittedName>
        <fullName evidence="2">ABC-2 type transport system permease protein</fullName>
    </submittedName>
</protein>
<comment type="caution">
    <text evidence="2">The sequence shown here is derived from an EMBL/GenBank/DDBJ whole genome shotgun (WGS) entry which is preliminary data.</text>
</comment>
<feature type="transmembrane region" description="Helical" evidence="1">
    <location>
        <begin position="230"/>
        <end position="253"/>
    </location>
</feature>
<accession>A0ABV2QKD7</accession>
<feature type="transmembrane region" description="Helical" evidence="1">
    <location>
        <begin position="328"/>
        <end position="348"/>
    </location>
</feature>
<reference evidence="2 3" key="1">
    <citation type="submission" date="2024-06" db="EMBL/GenBank/DDBJ databases">
        <title>Sorghum-associated microbial communities from plants grown in Nebraska, USA.</title>
        <authorList>
            <person name="Schachtman D."/>
        </authorList>
    </citation>
    <scope>NUCLEOTIDE SEQUENCE [LARGE SCALE GENOMIC DNA]</scope>
    <source>
        <strain evidence="2 3">2857</strain>
    </source>
</reference>
<feature type="transmembrane region" description="Helical" evidence="1">
    <location>
        <begin position="376"/>
        <end position="396"/>
    </location>
</feature>
<gene>
    <name evidence="2" type="ORF">ABIE21_000979</name>
</gene>
<evidence type="ECO:0000256" key="1">
    <source>
        <dbReference type="SAM" id="Phobius"/>
    </source>
</evidence>
<evidence type="ECO:0000313" key="2">
    <source>
        <dbReference type="EMBL" id="MET4581489.1"/>
    </source>
</evidence>
<feature type="transmembrane region" description="Helical" evidence="1">
    <location>
        <begin position="56"/>
        <end position="76"/>
    </location>
</feature>
<feature type="transmembrane region" description="Helical" evidence="1">
    <location>
        <begin position="20"/>
        <end position="44"/>
    </location>
</feature>
<keyword evidence="1" id="KW-0812">Transmembrane</keyword>
<organism evidence="2 3">
    <name type="scientific">Conyzicola nivalis</name>
    <dbReference type="NCBI Taxonomy" id="1477021"/>
    <lineage>
        <taxon>Bacteria</taxon>
        <taxon>Bacillati</taxon>
        <taxon>Actinomycetota</taxon>
        <taxon>Actinomycetes</taxon>
        <taxon>Micrococcales</taxon>
        <taxon>Microbacteriaceae</taxon>
        <taxon>Conyzicola</taxon>
    </lineage>
</organism>
<name>A0ABV2QKD7_9MICO</name>
<feature type="transmembrane region" description="Helical" evidence="1">
    <location>
        <begin position="96"/>
        <end position="121"/>
    </location>
</feature>
<keyword evidence="1" id="KW-0472">Membrane</keyword>